<dbReference type="FunFam" id="1.25.40.470:FF:000015">
    <property type="entry name" value="Intraflagellar transport particle protein 140"/>
    <property type="match status" value="1"/>
</dbReference>
<organism evidence="10">
    <name type="scientific">Tetraselmis sp. GSL018</name>
    <dbReference type="NCBI Taxonomy" id="582737"/>
    <lineage>
        <taxon>Eukaryota</taxon>
        <taxon>Viridiplantae</taxon>
        <taxon>Chlorophyta</taxon>
        <taxon>core chlorophytes</taxon>
        <taxon>Chlorodendrophyceae</taxon>
        <taxon>Chlorodendrales</taxon>
        <taxon>Chlorodendraceae</taxon>
        <taxon>Tetraselmis</taxon>
    </lineage>
</organism>
<feature type="compositionally biased region" description="Acidic residues" evidence="6">
    <location>
        <begin position="816"/>
        <end position="841"/>
    </location>
</feature>
<dbReference type="EMBL" id="GBEZ01017215">
    <property type="protein sequence ID" value="JAC69105.1"/>
    <property type="molecule type" value="Transcribed_RNA"/>
</dbReference>
<keyword evidence="2" id="KW-0853">WD repeat</keyword>
<dbReference type="Pfam" id="PF24762">
    <property type="entry name" value="TPR_IF140-IFT172"/>
    <property type="match status" value="1"/>
</dbReference>
<evidence type="ECO:0000256" key="2">
    <source>
        <dbReference type="ARBA" id="ARBA00022574"/>
    </source>
</evidence>
<evidence type="ECO:0000259" key="9">
    <source>
        <dbReference type="Pfam" id="PF24762"/>
    </source>
</evidence>
<feature type="domain" description="IF140/IFT172/WDR19 TPR" evidence="9">
    <location>
        <begin position="171"/>
        <end position="656"/>
    </location>
</feature>
<dbReference type="SUPFAM" id="SSF48452">
    <property type="entry name" value="TPR-like"/>
    <property type="match status" value="1"/>
</dbReference>
<evidence type="ECO:0000256" key="4">
    <source>
        <dbReference type="ARBA" id="ARBA00023069"/>
    </source>
</evidence>
<proteinExistence type="predicted"/>
<evidence type="ECO:0000256" key="1">
    <source>
        <dbReference type="ARBA" id="ARBA00004138"/>
    </source>
</evidence>
<keyword evidence="10" id="KW-0282">Flagellum</keyword>
<evidence type="ECO:0000256" key="6">
    <source>
        <dbReference type="SAM" id="MobiDB-lite"/>
    </source>
</evidence>
<dbReference type="Gene3D" id="1.25.40.10">
    <property type="entry name" value="Tetratricopeptide repeat domain"/>
    <property type="match status" value="1"/>
</dbReference>
<evidence type="ECO:0000259" key="7">
    <source>
        <dbReference type="Pfam" id="PF23385"/>
    </source>
</evidence>
<dbReference type="PANTHER" id="PTHR15722:SF7">
    <property type="entry name" value="INTRAFLAGELLAR TRANSPORT PROTEIN 140 HOMOLOG"/>
    <property type="match status" value="1"/>
</dbReference>
<keyword evidence="5" id="KW-0966">Cell projection</keyword>
<dbReference type="InterPro" id="IPR056156">
    <property type="entry name" value="TPR_IF140_C"/>
</dbReference>
<feature type="domain" description="IFT140 second beta-propeller" evidence="7">
    <location>
        <begin position="44"/>
        <end position="123"/>
    </location>
</feature>
<dbReference type="InterPro" id="IPR056168">
    <property type="entry name" value="TPR_IF140/IFT172/WDR19"/>
</dbReference>
<dbReference type="Pfam" id="PF23385">
    <property type="entry name" value="Beta-prop_IFT140_2nd"/>
    <property type="match status" value="2"/>
</dbReference>
<dbReference type="GO" id="GO:0005930">
    <property type="term" value="C:axoneme"/>
    <property type="evidence" value="ECO:0007669"/>
    <property type="project" value="TreeGrafter"/>
</dbReference>
<gene>
    <name evidence="10" type="ORF">TSPGSL018_7177</name>
</gene>
<protein>
    <submittedName>
        <fullName evidence="10">Intraflagellar transport protein 140-like</fullName>
    </submittedName>
</protein>
<sequence>RCNCNGTKVSIIANSATNGTLRDPRFFVYDSDSDMLSFYDFRIDKCSPENHAWDGEDPRLVACETMAVGAKGSEFVARRDDNIYNIATLFATPNDGILLQEFHRPKQQQGLLGLHTPFLYFLLKPGSKRTREDGRPCNLERSTMRDFQGLEDVDDKTRKALIDFSFQLAVGKMDEAYKAVKQIKNSSVWENMAQICIKTKRLDVAEHCLGNMQHARGARAVREAASLEELDARVATVAIHLDMIEEATNLFISCERYDLLNKLYQASGEWERALEVAEKHDRIHLRATHYAYAKQLEVLQNFEDAIREYELSNTHFFEVPRMLFETNQIEELRKYIEKSNEPKLTKWWARYNESLGQFDEARNHYEAAGDYLSVVRLLCFQNDLESARAIVNETNDPAAAFHLGRQMEAQGIVKEAVMFYSRSKRFSHAVRLARKHGMNRELMNLALQSTPRVMIDTANYLSQQGEYGKAVQLYQRGGCQGRALDICFKGNLFEELELIADELNTDSDPSLLQRCADFFMDNQQYARASHLFVLSKQYLRALELCEEYDIPVSEEMAEAMTPEKTKTNAEERANLLRRIAKCARNQGQYHLACKKYTQAGDKDKAMKALLKSGDTEKIIFFVNVSRQREIYMMGANYLQTLDWHNDPEIMKNIIAFYSKAKATDSLAAFYEACAQIEIDEYSDYEKAVQAMREALKYLSKSRGLDKEERLDSLNRRIALTEKFVQARGLMASNPQSGVSICNELLSEAPQDMQEASIRIGDVFAVLVEYWHSQGETEQAFRLVEQMKQRGIILGPYLEAATVQQIYRAMGRSTTPLDEEGDNGGIDDEDIPMDEEEVVDDD</sequence>
<dbReference type="InterPro" id="IPR056155">
    <property type="entry name" value="Beta-prop_IFT140_2nd"/>
</dbReference>
<dbReference type="Pfam" id="PF24760">
    <property type="entry name" value="TPR_IF140_C"/>
    <property type="match status" value="1"/>
</dbReference>
<dbReference type="AlphaFoldDB" id="A0A061REQ7"/>
<dbReference type="PANTHER" id="PTHR15722">
    <property type="entry name" value="IFT140/172-RELATED"/>
    <property type="match status" value="1"/>
</dbReference>
<name>A0A061REQ7_9CHLO</name>
<feature type="non-terminal residue" evidence="10">
    <location>
        <position position="1"/>
    </location>
</feature>
<dbReference type="GO" id="GO:0035721">
    <property type="term" value="P:intraciliary retrograde transport"/>
    <property type="evidence" value="ECO:0007669"/>
    <property type="project" value="TreeGrafter"/>
</dbReference>
<reference evidence="10" key="1">
    <citation type="submission" date="2014-05" db="EMBL/GenBank/DDBJ databases">
        <title>The transcriptome of the halophilic microalga Tetraselmis sp. GSL018 isolated from the Great Salt Lake, Utah.</title>
        <authorList>
            <person name="Jinkerson R.E."/>
            <person name="D'Adamo S."/>
            <person name="Posewitz M.C."/>
        </authorList>
    </citation>
    <scope>NUCLEOTIDE SEQUENCE</scope>
    <source>
        <strain evidence="10">GSL018</strain>
    </source>
</reference>
<feature type="domain" description="IFT140 second beta-propeller" evidence="7">
    <location>
        <begin position="1"/>
        <end position="43"/>
    </location>
</feature>
<feature type="domain" description="IF140 C-terminal TPR" evidence="8">
    <location>
        <begin position="664"/>
        <end position="787"/>
    </location>
</feature>
<comment type="subcellular location">
    <subcellularLocation>
        <location evidence="1">Cell projection</location>
        <location evidence="1">Cilium</location>
    </subcellularLocation>
</comment>
<dbReference type="Gene3D" id="1.25.40.470">
    <property type="match status" value="1"/>
</dbReference>
<evidence type="ECO:0000259" key="8">
    <source>
        <dbReference type="Pfam" id="PF24760"/>
    </source>
</evidence>
<dbReference type="GO" id="GO:0036064">
    <property type="term" value="C:ciliary basal body"/>
    <property type="evidence" value="ECO:0007669"/>
    <property type="project" value="TreeGrafter"/>
</dbReference>
<evidence type="ECO:0000256" key="5">
    <source>
        <dbReference type="ARBA" id="ARBA00023273"/>
    </source>
</evidence>
<accession>A0A061REQ7</accession>
<evidence type="ECO:0000313" key="10">
    <source>
        <dbReference type="EMBL" id="JAC69105.1"/>
    </source>
</evidence>
<dbReference type="GO" id="GO:0030991">
    <property type="term" value="C:intraciliary transport particle A"/>
    <property type="evidence" value="ECO:0007669"/>
    <property type="project" value="TreeGrafter"/>
</dbReference>
<evidence type="ECO:0000256" key="3">
    <source>
        <dbReference type="ARBA" id="ARBA00022737"/>
    </source>
</evidence>
<dbReference type="InterPro" id="IPR011990">
    <property type="entry name" value="TPR-like_helical_dom_sf"/>
</dbReference>
<keyword evidence="4" id="KW-0969">Cilium</keyword>
<keyword evidence="3" id="KW-0677">Repeat</keyword>
<feature type="region of interest" description="Disordered" evidence="6">
    <location>
        <begin position="810"/>
        <end position="841"/>
    </location>
</feature>